<name>A0A1X1XY82_9MYCO</name>
<reference evidence="1 2" key="1">
    <citation type="submission" date="2016-01" db="EMBL/GenBank/DDBJ databases">
        <title>The new phylogeny of the genus Mycobacterium.</title>
        <authorList>
            <person name="Tarcisio F."/>
            <person name="Conor M."/>
            <person name="Antonella G."/>
            <person name="Elisabetta G."/>
            <person name="Giulia F.S."/>
            <person name="Sara T."/>
            <person name="Anna F."/>
            <person name="Clotilde B."/>
            <person name="Roberto B."/>
            <person name="Veronica D.S."/>
            <person name="Fabio R."/>
            <person name="Monica P."/>
            <person name="Olivier J."/>
            <person name="Enrico T."/>
            <person name="Nicola S."/>
        </authorList>
    </citation>
    <scope>NUCLEOTIDE SEQUENCE [LARGE SCALE GENOMIC DNA]</scope>
    <source>
        <strain evidence="1 2">DSM 45166</strain>
    </source>
</reference>
<organism evidence="1 2">
    <name type="scientific">Mycobacterium kyorinense</name>
    <dbReference type="NCBI Taxonomy" id="487514"/>
    <lineage>
        <taxon>Bacteria</taxon>
        <taxon>Bacillati</taxon>
        <taxon>Actinomycetota</taxon>
        <taxon>Actinomycetes</taxon>
        <taxon>Mycobacteriales</taxon>
        <taxon>Mycobacteriaceae</taxon>
        <taxon>Mycobacterium</taxon>
    </lineage>
</organism>
<dbReference type="Proteomes" id="UP000193487">
    <property type="component" value="Unassembled WGS sequence"/>
</dbReference>
<evidence type="ECO:0000313" key="2">
    <source>
        <dbReference type="Proteomes" id="UP000193487"/>
    </source>
</evidence>
<keyword evidence="2" id="KW-1185">Reference proteome</keyword>
<proteinExistence type="predicted"/>
<dbReference type="AlphaFoldDB" id="A0A1X1XY82"/>
<comment type="caution">
    <text evidence="1">The sequence shown here is derived from an EMBL/GenBank/DDBJ whole genome shotgun (WGS) entry which is preliminary data.</text>
</comment>
<accession>A0A1X1XY82</accession>
<sequence>MIDMGSDRSGEFVDEHGYPTEWGIAQLRGFSGSPAGFVDMIRRLWWTPSLIDVAEAVNEHRNPVMRVRLVTGGWSGNEEVVSEIGMTFFSVWYWQSSYRGGLHIYDVPMDTWRTATEMIGPFHPGSDGDKRARPQLELVIVRDPDGDTDCTLFLDGRELVFGAEYDEYQIDAGRGYTYSDWIDARDRAVAAASPAAAARIAAAYDDPPGDQYIDDAPDGWPFG</sequence>
<evidence type="ECO:0000313" key="1">
    <source>
        <dbReference type="EMBL" id="ORW03714.1"/>
    </source>
</evidence>
<gene>
    <name evidence="1" type="ORF">AWC14_00290</name>
</gene>
<dbReference type="EMBL" id="LQPE01000115">
    <property type="protein sequence ID" value="ORW03714.1"/>
    <property type="molecule type" value="Genomic_DNA"/>
</dbReference>
<protein>
    <submittedName>
        <fullName evidence="1">Uncharacterized protein</fullName>
    </submittedName>
</protein>